<dbReference type="InterPro" id="IPR036412">
    <property type="entry name" value="HAD-like_sf"/>
</dbReference>
<keyword evidence="3" id="KW-1185">Reference proteome</keyword>
<dbReference type="InParanoid" id="A0A0V0QWI6"/>
<dbReference type="AlphaFoldDB" id="A0A0V0QWI6"/>
<name>A0A0V0QWI6_PSEPJ</name>
<evidence type="ECO:0000313" key="2">
    <source>
        <dbReference type="EMBL" id="KRX06245.1"/>
    </source>
</evidence>
<dbReference type="PANTHER" id="PTHR43520:SF8">
    <property type="entry name" value="P-TYPE CU(+) TRANSPORTER"/>
    <property type="match status" value="1"/>
</dbReference>
<protein>
    <submittedName>
        <fullName evidence="2">HAD-like domain</fullName>
    </submittedName>
</protein>
<evidence type="ECO:0000256" key="1">
    <source>
        <dbReference type="ARBA" id="ARBA00022967"/>
    </source>
</evidence>
<dbReference type="SUPFAM" id="SSF56784">
    <property type="entry name" value="HAD-like"/>
    <property type="match status" value="1"/>
</dbReference>
<dbReference type="Pfam" id="PF00702">
    <property type="entry name" value="Hydrolase"/>
    <property type="match status" value="1"/>
</dbReference>
<comment type="caution">
    <text evidence="2">The sequence shown here is derived from an EMBL/GenBank/DDBJ whole genome shotgun (WGS) entry which is preliminary data.</text>
</comment>
<dbReference type="GO" id="GO:0005507">
    <property type="term" value="F:copper ion binding"/>
    <property type="evidence" value="ECO:0007669"/>
    <property type="project" value="TreeGrafter"/>
</dbReference>
<accession>A0A0V0QWI6</accession>
<keyword evidence="1" id="KW-1278">Translocase</keyword>
<reference evidence="2 3" key="1">
    <citation type="journal article" date="2015" name="Sci. Rep.">
        <title>Genome of the facultative scuticociliatosis pathogen Pseudocohnilembus persalinus provides insight into its virulence through horizontal gene transfer.</title>
        <authorList>
            <person name="Xiong J."/>
            <person name="Wang G."/>
            <person name="Cheng J."/>
            <person name="Tian M."/>
            <person name="Pan X."/>
            <person name="Warren A."/>
            <person name="Jiang C."/>
            <person name="Yuan D."/>
            <person name="Miao W."/>
        </authorList>
    </citation>
    <scope>NUCLEOTIDE SEQUENCE [LARGE SCALE GENOMIC DNA]</scope>
    <source>
        <strain evidence="2">36N120E</strain>
    </source>
</reference>
<dbReference type="OrthoDB" id="432719at2759"/>
<dbReference type="GO" id="GO:0055070">
    <property type="term" value="P:copper ion homeostasis"/>
    <property type="evidence" value="ECO:0007669"/>
    <property type="project" value="TreeGrafter"/>
</dbReference>
<dbReference type="GO" id="GO:0043682">
    <property type="term" value="F:P-type divalent copper transporter activity"/>
    <property type="evidence" value="ECO:0007669"/>
    <property type="project" value="TreeGrafter"/>
</dbReference>
<gene>
    <name evidence="2" type="ORF">PPERSA_06127</name>
</gene>
<dbReference type="EMBL" id="LDAU01000098">
    <property type="protein sequence ID" value="KRX06245.1"/>
    <property type="molecule type" value="Genomic_DNA"/>
</dbReference>
<evidence type="ECO:0000313" key="3">
    <source>
        <dbReference type="Proteomes" id="UP000054937"/>
    </source>
</evidence>
<proteinExistence type="predicted"/>
<dbReference type="InterPro" id="IPR023214">
    <property type="entry name" value="HAD_sf"/>
</dbReference>
<dbReference type="Gene3D" id="3.40.50.1000">
    <property type="entry name" value="HAD superfamily/HAD-like"/>
    <property type="match status" value="1"/>
</dbReference>
<sequence length="109" mass="12414">MRNLQGQKPDNKLSVNQLGQQLGIPETFLYGECDQNQKQKIIQQIKKQNTLNYGKNNKVMMIGDGLNDILSLKEADVGVSINSKSELNLIACDVIMLNQNLWKLKMFYL</sequence>
<dbReference type="GO" id="GO:0016020">
    <property type="term" value="C:membrane"/>
    <property type="evidence" value="ECO:0007669"/>
    <property type="project" value="TreeGrafter"/>
</dbReference>
<dbReference type="PANTHER" id="PTHR43520">
    <property type="entry name" value="ATP7, ISOFORM B"/>
    <property type="match status" value="1"/>
</dbReference>
<organism evidence="2 3">
    <name type="scientific">Pseudocohnilembus persalinus</name>
    <name type="common">Ciliate</name>
    <dbReference type="NCBI Taxonomy" id="266149"/>
    <lineage>
        <taxon>Eukaryota</taxon>
        <taxon>Sar</taxon>
        <taxon>Alveolata</taxon>
        <taxon>Ciliophora</taxon>
        <taxon>Intramacronucleata</taxon>
        <taxon>Oligohymenophorea</taxon>
        <taxon>Scuticociliatia</taxon>
        <taxon>Philasterida</taxon>
        <taxon>Pseudocohnilembidae</taxon>
        <taxon>Pseudocohnilembus</taxon>
    </lineage>
</organism>
<dbReference type="Proteomes" id="UP000054937">
    <property type="component" value="Unassembled WGS sequence"/>
</dbReference>